<evidence type="ECO:0000313" key="2">
    <source>
        <dbReference type="Proteomes" id="UP000244336"/>
    </source>
</evidence>
<accession>A0A2T7CDA5</accession>
<reference evidence="1 2" key="1">
    <citation type="submission" date="2018-04" db="EMBL/GenBank/DDBJ databases">
        <title>WGS assembly of Panicum hallii var. hallii HAL2.</title>
        <authorList>
            <person name="Lovell J."/>
            <person name="Jenkins J."/>
            <person name="Lowry D."/>
            <person name="Mamidi S."/>
            <person name="Sreedasyam A."/>
            <person name="Weng X."/>
            <person name="Barry K."/>
            <person name="Bonette J."/>
            <person name="Campitelli B."/>
            <person name="Daum C."/>
            <person name="Gordon S."/>
            <person name="Gould B."/>
            <person name="Lipzen A."/>
            <person name="MacQueen A."/>
            <person name="Palacio-Mejia J."/>
            <person name="Plott C."/>
            <person name="Shakirov E."/>
            <person name="Shu S."/>
            <person name="Yoshinaga Y."/>
            <person name="Zane M."/>
            <person name="Rokhsar D."/>
            <person name="Grimwood J."/>
            <person name="Schmutz J."/>
            <person name="Juenger T."/>
        </authorList>
    </citation>
    <scope>NUCLEOTIDE SEQUENCE [LARGE SCALE GENOMIC DNA]</scope>
    <source>
        <strain evidence="2">cv. HAL2</strain>
    </source>
</reference>
<evidence type="ECO:0000313" key="1">
    <source>
        <dbReference type="EMBL" id="PUZ41305.1"/>
    </source>
</evidence>
<dbReference type="Proteomes" id="UP000244336">
    <property type="component" value="Chromosome 9"/>
</dbReference>
<keyword evidence="2" id="KW-1185">Reference proteome</keyword>
<gene>
    <name evidence="1" type="ORF">GQ55_9G493500</name>
</gene>
<sequence>MQASEHFFSDDFSRDKMMNYRCNGRPRLGSSSDAWQEAADADNVWRCTAP</sequence>
<organism evidence="1 2">
    <name type="scientific">Panicum hallii var. hallii</name>
    <dbReference type="NCBI Taxonomy" id="1504633"/>
    <lineage>
        <taxon>Eukaryota</taxon>
        <taxon>Viridiplantae</taxon>
        <taxon>Streptophyta</taxon>
        <taxon>Embryophyta</taxon>
        <taxon>Tracheophyta</taxon>
        <taxon>Spermatophyta</taxon>
        <taxon>Magnoliopsida</taxon>
        <taxon>Liliopsida</taxon>
        <taxon>Poales</taxon>
        <taxon>Poaceae</taxon>
        <taxon>PACMAD clade</taxon>
        <taxon>Panicoideae</taxon>
        <taxon>Panicodae</taxon>
        <taxon>Paniceae</taxon>
        <taxon>Panicinae</taxon>
        <taxon>Panicum</taxon>
        <taxon>Panicum sect. Panicum</taxon>
    </lineage>
</organism>
<name>A0A2T7CDA5_9POAL</name>
<dbReference type="OrthoDB" id="342454at2759"/>
<dbReference type="Gramene" id="PUZ41305">
    <property type="protein sequence ID" value="PUZ41305"/>
    <property type="gene ID" value="GQ55_9G493500"/>
</dbReference>
<proteinExistence type="predicted"/>
<dbReference type="AlphaFoldDB" id="A0A2T7CDA5"/>
<dbReference type="EMBL" id="CM009757">
    <property type="protein sequence ID" value="PUZ41305.1"/>
    <property type="molecule type" value="Genomic_DNA"/>
</dbReference>
<protein>
    <submittedName>
        <fullName evidence="1">Uncharacterized protein</fullName>
    </submittedName>
</protein>